<feature type="domain" description="Beta-lactamase-like ARB-00930-like C-terminal" evidence="5">
    <location>
        <begin position="490"/>
        <end position="664"/>
    </location>
</feature>
<dbReference type="InterPro" id="IPR012338">
    <property type="entry name" value="Beta-lactam/transpept-like"/>
</dbReference>
<dbReference type="Gene3D" id="3.40.710.10">
    <property type="entry name" value="DD-peptidase/beta-lactamase superfamily"/>
    <property type="match status" value="1"/>
</dbReference>
<reference evidence="6 7" key="1">
    <citation type="submission" date="2013-03" db="EMBL/GenBank/DDBJ databases">
        <title>The Genome Sequence of Cladophialophora yegresii CBS 114405.</title>
        <authorList>
            <consortium name="The Broad Institute Genomics Platform"/>
            <person name="Cuomo C."/>
            <person name="de Hoog S."/>
            <person name="Gorbushina A."/>
            <person name="Walker B."/>
            <person name="Young S.K."/>
            <person name="Zeng Q."/>
            <person name="Gargeya S."/>
            <person name="Fitzgerald M."/>
            <person name="Haas B."/>
            <person name="Abouelleil A."/>
            <person name="Allen A.W."/>
            <person name="Alvarado L."/>
            <person name="Arachchi H.M."/>
            <person name="Berlin A.M."/>
            <person name="Chapman S.B."/>
            <person name="Gainer-Dewar J."/>
            <person name="Goldberg J."/>
            <person name="Griggs A."/>
            <person name="Gujja S."/>
            <person name="Hansen M."/>
            <person name="Howarth C."/>
            <person name="Imamovic A."/>
            <person name="Ireland A."/>
            <person name="Larimer J."/>
            <person name="McCowan C."/>
            <person name="Murphy C."/>
            <person name="Pearson M."/>
            <person name="Poon T.W."/>
            <person name="Priest M."/>
            <person name="Roberts A."/>
            <person name="Saif S."/>
            <person name="Shea T."/>
            <person name="Sisk P."/>
            <person name="Sykes S."/>
            <person name="Wortman J."/>
            <person name="Nusbaum C."/>
            <person name="Birren B."/>
        </authorList>
    </citation>
    <scope>NUCLEOTIDE SEQUENCE [LARGE SCALE GENOMIC DNA]</scope>
    <source>
        <strain evidence="6 7">CBS 114405</strain>
    </source>
</reference>
<evidence type="ECO:0000313" key="7">
    <source>
        <dbReference type="Proteomes" id="UP000019473"/>
    </source>
</evidence>
<feature type="region of interest" description="Disordered" evidence="2">
    <location>
        <begin position="545"/>
        <end position="587"/>
    </location>
</feature>
<feature type="domain" description="Beta-lactamase-related" evidence="4">
    <location>
        <begin position="99"/>
        <end position="415"/>
    </location>
</feature>
<organism evidence="6 7">
    <name type="scientific">Cladophialophora yegresii CBS 114405</name>
    <dbReference type="NCBI Taxonomy" id="1182544"/>
    <lineage>
        <taxon>Eukaryota</taxon>
        <taxon>Fungi</taxon>
        <taxon>Dikarya</taxon>
        <taxon>Ascomycota</taxon>
        <taxon>Pezizomycotina</taxon>
        <taxon>Eurotiomycetes</taxon>
        <taxon>Chaetothyriomycetidae</taxon>
        <taxon>Chaetothyriales</taxon>
        <taxon>Herpotrichiellaceae</taxon>
        <taxon>Cladophialophora</taxon>
    </lineage>
</organism>
<name>W9WJ53_9EURO</name>
<dbReference type="AlphaFoldDB" id="W9WJ53"/>
<feature type="region of interest" description="Disordered" evidence="2">
    <location>
        <begin position="456"/>
        <end position="488"/>
    </location>
</feature>
<evidence type="ECO:0000259" key="4">
    <source>
        <dbReference type="Pfam" id="PF00144"/>
    </source>
</evidence>
<dbReference type="RefSeq" id="XP_007758147.1">
    <property type="nucleotide sequence ID" value="XM_007759957.1"/>
</dbReference>
<dbReference type="Pfam" id="PF00144">
    <property type="entry name" value="Beta-lactamase"/>
    <property type="match status" value="1"/>
</dbReference>
<evidence type="ECO:0000256" key="3">
    <source>
        <dbReference type="SAM" id="SignalP"/>
    </source>
</evidence>
<dbReference type="OrthoDB" id="10250282at2759"/>
<protein>
    <submittedName>
        <fullName evidence="6">Uncharacterized protein</fullName>
    </submittedName>
</protein>
<dbReference type="GeneID" id="19180532"/>
<dbReference type="PANTHER" id="PTHR22935">
    <property type="entry name" value="PENICILLIN-BINDING PROTEIN"/>
    <property type="match status" value="1"/>
</dbReference>
<dbReference type="PANTHER" id="PTHR22935:SF95">
    <property type="entry name" value="BETA-LACTAMASE-LIKE 1-RELATED"/>
    <property type="match status" value="1"/>
</dbReference>
<evidence type="ECO:0000256" key="2">
    <source>
        <dbReference type="SAM" id="MobiDB-lite"/>
    </source>
</evidence>
<dbReference type="SUPFAM" id="SSF56601">
    <property type="entry name" value="beta-lactamase/transpeptidase-like"/>
    <property type="match status" value="1"/>
</dbReference>
<dbReference type="HOGENOM" id="CLU_019706_1_0_1"/>
<dbReference type="EMBL" id="AMGW01000004">
    <property type="protein sequence ID" value="EXJ58524.1"/>
    <property type="molecule type" value="Genomic_DNA"/>
</dbReference>
<keyword evidence="3" id="KW-0732">Signal</keyword>
<feature type="signal peptide" evidence="3">
    <location>
        <begin position="1"/>
        <end position="23"/>
    </location>
</feature>
<evidence type="ECO:0000256" key="1">
    <source>
        <dbReference type="ARBA" id="ARBA00038473"/>
    </source>
</evidence>
<dbReference type="InterPro" id="IPR058664">
    <property type="entry name" value="ARB_00930-like_C"/>
</dbReference>
<proteinExistence type="inferred from homology"/>
<gene>
    <name evidence="6" type="ORF">A1O7_05950</name>
</gene>
<dbReference type="InterPro" id="IPR001466">
    <property type="entry name" value="Beta-lactam-related"/>
</dbReference>
<comment type="similarity">
    <text evidence="1">Belongs to the beta-lactamase family.</text>
</comment>
<evidence type="ECO:0000259" key="5">
    <source>
        <dbReference type="Pfam" id="PF26335"/>
    </source>
</evidence>
<accession>W9WJ53</accession>
<keyword evidence="7" id="KW-1185">Reference proteome</keyword>
<dbReference type="InterPro" id="IPR051478">
    <property type="entry name" value="Beta-lactamase-like_AB/R"/>
</dbReference>
<evidence type="ECO:0000313" key="6">
    <source>
        <dbReference type="EMBL" id="EXJ58524.1"/>
    </source>
</evidence>
<dbReference type="Proteomes" id="UP000019473">
    <property type="component" value="Unassembled WGS sequence"/>
</dbReference>
<dbReference type="STRING" id="1182544.W9WJ53"/>
<feature type="compositionally biased region" description="Basic and acidic residues" evidence="2">
    <location>
        <begin position="546"/>
        <end position="587"/>
    </location>
</feature>
<feature type="compositionally biased region" description="Basic and acidic residues" evidence="2">
    <location>
        <begin position="474"/>
        <end position="483"/>
    </location>
</feature>
<sequence>MATFRKLSTLLLLLIAGLPVIQAICSSQSPFYPPPTYDGHASEIWETFSQIEASLATLTRNNNTALDASSYSIEVTSSQGTLWSTFHTARAKNETRPGAVQVNSTSRYRIASITKVFTVLGVLHLHGEGRLALDDSVAKYVPLWGFGDSGNATSDSNANSSALAWDKITLRLLASQISGLPRDWAQGDLLTGPDDHTAMGLPPIGDSAPERANLPKCDSYEDYKPCTAHELLTHLQHRVPLFPPGMKSTYSNIAFELLGLVIANVTGMAYEEAITTSVLRPLGMNETSFTKPPDEVAVLPKGNAWYWDVDEGVQNPTGGLYCSAGDMSIFLRHVLTEYMDAGASGINWLPNSFSSAGGFGSWYGMPWETFRTEKILGGRSVTFFTKGGGLPGYRTIVALVPEFDLGFTIFTAGDEEFLSDLLEMVTVPLIRAADRLAARQIVDSYVGEFAFLSSSEENTSSEEKGEDRDENEQEREKKGEADVTPRAAPLNSSLALTYTPAHGLEITRWISNATDMLAVFRAQFKLPSDRQLHAQLIPTLLYRDNPNTEHRREGEWKDMGEREGSRDDKQKEVNKPGASRDDGRQKMTKRGELWRIVFALDKPSSPAGVGVWDDFCLADVDTKMYAGRPLNEVVFWDRDADENSGTGRFGRVEMSAFRVNLTRVQVHGTCGGRYGCDQAKATTGEDFKFLAQDGTGKLGRR</sequence>
<comment type="caution">
    <text evidence="6">The sequence shown here is derived from an EMBL/GenBank/DDBJ whole genome shotgun (WGS) entry which is preliminary data.</text>
</comment>
<feature type="chain" id="PRO_5004933640" evidence="3">
    <location>
        <begin position="24"/>
        <end position="701"/>
    </location>
</feature>
<dbReference type="VEuPathDB" id="FungiDB:A1O7_05950"/>
<dbReference type="Pfam" id="PF26335">
    <property type="entry name" value="ARB_00930_C"/>
    <property type="match status" value="1"/>
</dbReference>
<dbReference type="eggNOG" id="ENOG502R2HC">
    <property type="taxonomic scope" value="Eukaryota"/>
</dbReference>